<feature type="compositionally biased region" description="Polar residues" evidence="1">
    <location>
        <begin position="147"/>
        <end position="157"/>
    </location>
</feature>
<dbReference type="Proteomes" id="UP000193498">
    <property type="component" value="Unassembled WGS sequence"/>
</dbReference>
<evidence type="ECO:0000313" key="3">
    <source>
        <dbReference type="Proteomes" id="UP000193498"/>
    </source>
</evidence>
<dbReference type="InParanoid" id="A0A1Y1XMW3"/>
<feature type="compositionally biased region" description="Low complexity" evidence="1">
    <location>
        <begin position="104"/>
        <end position="121"/>
    </location>
</feature>
<sequence>MTSSTPTRKRPADILGSVSPPPKKFSFFGSLFGRASQEFTTLCSSLSSMLYVSSAPVAQSTPSKRVGHSEARSKQRKNRSLKSSRKIATPVSKTRKRLPRSHHSSLQSSPEPSSSKNSSPKEIIQDKYLAELLSDDKCTPPGDLPPGSTTPQYSPKYTTEPVVVIPVRADTSRAGSRKRRRVREPSPVVDFDEIPALIDNDTASNTTDDIHIYQSPLALRNSLNRHGSLSPPLGLDLSFYSPPAKDLSVESPDWVKRRRVNQLHNSEMLYTPSKAGKIAKLEEELQALKDQVASLRQVLEEKASGLTNSTVTFGCAPPPPPPPPPPAFLLGPNPLTIKLKTSDGNLKQASPSEKLHNDHMALLLQEMRTVKLRKTGRL</sequence>
<name>A0A1Y1XMW3_9FUNG</name>
<dbReference type="EMBL" id="MCFE01000558">
    <property type="protein sequence ID" value="ORX87089.1"/>
    <property type="molecule type" value="Genomic_DNA"/>
</dbReference>
<protein>
    <submittedName>
        <fullName evidence="2">Uncharacterized protein</fullName>
    </submittedName>
</protein>
<feature type="compositionally biased region" description="Basic residues" evidence="1">
    <location>
        <begin position="74"/>
        <end position="85"/>
    </location>
</feature>
<comment type="caution">
    <text evidence="2">The sequence shown here is derived from an EMBL/GenBank/DDBJ whole genome shotgun (WGS) entry which is preliminary data.</text>
</comment>
<feature type="region of interest" description="Disordered" evidence="1">
    <location>
        <begin position="54"/>
        <end position="121"/>
    </location>
</feature>
<evidence type="ECO:0000256" key="1">
    <source>
        <dbReference type="SAM" id="MobiDB-lite"/>
    </source>
</evidence>
<organism evidence="2 3">
    <name type="scientific">Basidiobolus meristosporus CBS 931.73</name>
    <dbReference type="NCBI Taxonomy" id="1314790"/>
    <lineage>
        <taxon>Eukaryota</taxon>
        <taxon>Fungi</taxon>
        <taxon>Fungi incertae sedis</taxon>
        <taxon>Zoopagomycota</taxon>
        <taxon>Entomophthoromycotina</taxon>
        <taxon>Basidiobolomycetes</taxon>
        <taxon>Basidiobolales</taxon>
        <taxon>Basidiobolaceae</taxon>
        <taxon>Basidiobolus</taxon>
    </lineage>
</organism>
<evidence type="ECO:0000313" key="2">
    <source>
        <dbReference type="EMBL" id="ORX87089.1"/>
    </source>
</evidence>
<gene>
    <name evidence="2" type="ORF">K493DRAFT_319716</name>
</gene>
<reference evidence="2 3" key="1">
    <citation type="submission" date="2016-07" db="EMBL/GenBank/DDBJ databases">
        <title>Pervasive Adenine N6-methylation of Active Genes in Fungi.</title>
        <authorList>
            <consortium name="DOE Joint Genome Institute"/>
            <person name="Mondo S.J."/>
            <person name="Dannebaum R.O."/>
            <person name="Kuo R.C."/>
            <person name="Labutti K."/>
            <person name="Haridas S."/>
            <person name="Kuo A."/>
            <person name="Salamov A."/>
            <person name="Ahrendt S.R."/>
            <person name="Lipzen A."/>
            <person name="Sullivan W."/>
            <person name="Andreopoulos W.B."/>
            <person name="Clum A."/>
            <person name="Lindquist E."/>
            <person name="Daum C."/>
            <person name="Ramamoorthy G.K."/>
            <person name="Gryganskyi A."/>
            <person name="Culley D."/>
            <person name="Magnuson J.K."/>
            <person name="James T.Y."/>
            <person name="O'Malley M.A."/>
            <person name="Stajich J.E."/>
            <person name="Spatafora J.W."/>
            <person name="Visel A."/>
            <person name="Grigoriev I.V."/>
        </authorList>
    </citation>
    <scope>NUCLEOTIDE SEQUENCE [LARGE SCALE GENOMIC DNA]</scope>
    <source>
        <strain evidence="2 3">CBS 931.73</strain>
    </source>
</reference>
<accession>A0A1Y1XMW3</accession>
<keyword evidence="3" id="KW-1185">Reference proteome</keyword>
<feature type="region of interest" description="Disordered" evidence="1">
    <location>
        <begin position="1"/>
        <end position="22"/>
    </location>
</feature>
<proteinExistence type="predicted"/>
<dbReference type="AlphaFoldDB" id="A0A1Y1XMW3"/>
<feature type="region of interest" description="Disordered" evidence="1">
    <location>
        <begin position="134"/>
        <end position="157"/>
    </location>
</feature>
<feature type="compositionally biased region" description="Basic residues" evidence="1">
    <location>
        <begin position="93"/>
        <end position="103"/>
    </location>
</feature>